<gene>
    <name evidence="1" type="ORF">CHARACLAT_018450</name>
</gene>
<keyword evidence="2" id="KW-1185">Reference proteome</keyword>
<organism evidence="1 2">
    <name type="scientific">Characodon lateralis</name>
    <dbReference type="NCBI Taxonomy" id="208331"/>
    <lineage>
        <taxon>Eukaryota</taxon>
        <taxon>Metazoa</taxon>
        <taxon>Chordata</taxon>
        <taxon>Craniata</taxon>
        <taxon>Vertebrata</taxon>
        <taxon>Euteleostomi</taxon>
        <taxon>Actinopterygii</taxon>
        <taxon>Neopterygii</taxon>
        <taxon>Teleostei</taxon>
        <taxon>Neoteleostei</taxon>
        <taxon>Acanthomorphata</taxon>
        <taxon>Ovalentaria</taxon>
        <taxon>Atherinomorphae</taxon>
        <taxon>Cyprinodontiformes</taxon>
        <taxon>Goodeidae</taxon>
        <taxon>Characodon</taxon>
    </lineage>
</organism>
<sequence>MGYFFLNLPPVETLRGSSANHNHSYTSRLHSLSPSLKHPSLVATSFPVCLSKTTLLQPKRNQIKIQLLFRKTKLRCIFAPALCCSCGGGCARYNKLVGDYNVICMKKDIREAGLLFL</sequence>
<reference evidence="1 2" key="1">
    <citation type="submission" date="2021-06" db="EMBL/GenBank/DDBJ databases">
        <authorList>
            <person name="Palmer J.M."/>
        </authorList>
    </citation>
    <scope>NUCLEOTIDE SEQUENCE [LARGE SCALE GENOMIC DNA]</scope>
    <source>
        <strain evidence="1 2">CL_MEX2019</strain>
        <tissue evidence="1">Muscle</tissue>
    </source>
</reference>
<accession>A0ABU7E1L0</accession>
<evidence type="ECO:0000313" key="1">
    <source>
        <dbReference type="EMBL" id="MED6281172.1"/>
    </source>
</evidence>
<protein>
    <submittedName>
        <fullName evidence="1">Uncharacterized protein</fullName>
    </submittedName>
</protein>
<comment type="caution">
    <text evidence="1">The sequence shown here is derived from an EMBL/GenBank/DDBJ whole genome shotgun (WGS) entry which is preliminary data.</text>
</comment>
<dbReference type="Proteomes" id="UP001352852">
    <property type="component" value="Unassembled WGS sequence"/>
</dbReference>
<proteinExistence type="predicted"/>
<dbReference type="EMBL" id="JAHUTJ010042597">
    <property type="protein sequence ID" value="MED6281172.1"/>
    <property type="molecule type" value="Genomic_DNA"/>
</dbReference>
<evidence type="ECO:0000313" key="2">
    <source>
        <dbReference type="Proteomes" id="UP001352852"/>
    </source>
</evidence>
<name>A0ABU7E1L0_9TELE</name>